<accession>A0AAD8EHG7</accession>
<gene>
    <name evidence="2" type="ORF">L9F63_016778</name>
</gene>
<dbReference type="Gene3D" id="3.30.60.30">
    <property type="match status" value="1"/>
</dbReference>
<dbReference type="InterPro" id="IPR036058">
    <property type="entry name" value="Kazal_dom_sf"/>
</dbReference>
<evidence type="ECO:0000313" key="3">
    <source>
        <dbReference type="Proteomes" id="UP001233999"/>
    </source>
</evidence>
<dbReference type="InterPro" id="IPR002350">
    <property type="entry name" value="Kazal_dom"/>
</dbReference>
<dbReference type="EMBL" id="JASPKZ010004561">
    <property type="protein sequence ID" value="KAJ9590099.1"/>
    <property type="molecule type" value="Genomic_DNA"/>
</dbReference>
<comment type="caution">
    <text evidence="2">The sequence shown here is derived from an EMBL/GenBank/DDBJ whole genome shotgun (WGS) entry which is preliminary data.</text>
</comment>
<sequence length="107" mass="11983">MERRNFRWDLFTRSVCIETTMRSGICISLLCLVVASSVVGGPMKKEANPHAVNWKHCDHICEDKVYSPVCAVDDSGVTRTFDHKCEVELAICLKSGYFAVIRDGVCL</sequence>
<keyword evidence="3" id="KW-1185">Reference proteome</keyword>
<evidence type="ECO:0000259" key="1">
    <source>
        <dbReference type="Pfam" id="PF07648"/>
    </source>
</evidence>
<dbReference type="Pfam" id="PF07648">
    <property type="entry name" value="Kazal_2"/>
    <property type="match status" value="1"/>
</dbReference>
<dbReference type="SUPFAM" id="SSF100895">
    <property type="entry name" value="Kazal-type serine protease inhibitors"/>
    <property type="match status" value="1"/>
</dbReference>
<reference evidence="2" key="1">
    <citation type="journal article" date="2023" name="IScience">
        <title>Live-bearing cockroach genome reveals convergent evolutionary mechanisms linked to viviparity in insects and beyond.</title>
        <authorList>
            <person name="Fouks B."/>
            <person name="Harrison M.C."/>
            <person name="Mikhailova A.A."/>
            <person name="Marchal E."/>
            <person name="English S."/>
            <person name="Carruthers M."/>
            <person name="Jennings E.C."/>
            <person name="Chiamaka E.L."/>
            <person name="Frigard R.A."/>
            <person name="Pippel M."/>
            <person name="Attardo G.M."/>
            <person name="Benoit J.B."/>
            <person name="Bornberg-Bauer E."/>
            <person name="Tobe S.S."/>
        </authorList>
    </citation>
    <scope>NUCLEOTIDE SEQUENCE</scope>
    <source>
        <strain evidence="2">Stay&amp;Tobe</strain>
    </source>
</reference>
<protein>
    <recommendedName>
        <fullName evidence="1">Kazal-like domain-containing protein</fullName>
    </recommendedName>
</protein>
<organism evidence="2 3">
    <name type="scientific">Diploptera punctata</name>
    <name type="common">Pacific beetle cockroach</name>
    <dbReference type="NCBI Taxonomy" id="6984"/>
    <lineage>
        <taxon>Eukaryota</taxon>
        <taxon>Metazoa</taxon>
        <taxon>Ecdysozoa</taxon>
        <taxon>Arthropoda</taxon>
        <taxon>Hexapoda</taxon>
        <taxon>Insecta</taxon>
        <taxon>Pterygota</taxon>
        <taxon>Neoptera</taxon>
        <taxon>Polyneoptera</taxon>
        <taxon>Dictyoptera</taxon>
        <taxon>Blattodea</taxon>
        <taxon>Blaberoidea</taxon>
        <taxon>Blaberidae</taxon>
        <taxon>Diplopterinae</taxon>
        <taxon>Diploptera</taxon>
    </lineage>
</organism>
<feature type="domain" description="Kazal-like" evidence="1">
    <location>
        <begin position="57"/>
        <end position="106"/>
    </location>
</feature>
<name>A0AAD8EHG7_DIPPU</name>
<dbReference type="AlphaFoldDB" id="A0AAD8EHG7"/>
<dbReference type="Proteomes" id="UP001233999">
    <property type="component" value="Unassembled WGS sequence"/>
</dbReference>
<reference evidence="2" key="2">
    <citation type="submission" date="2023-05" db="EMBL/GenBank/DDBJ databases">
        <authorList>
            <person name="Fouks B."/>
        </authorList>
    </citation>
    <scope>NUCLEOTIDE SEQUENCE</scope>
    <source>
        <strain evidence="2">Stay&amp;Tobe</strain>
        <tissue evidence="2">Testes</tissue>
    </source>
</reference>
<evidence type="ECO:0000313" key="2">
    <source>
        <dbReference type="EMBL" id="KAJ9590099.1"/>
    </source>
</evidence>
<proteinExistence type="predicted"/>